<dbReference type="Proteomes" id="UP000249464">
    <property type="component" value="Unassembled WGS sequence"/>
</dbReference>
<evidence type="ECO:0000256" key="1">
    <source>
        <dbReference type="SAM" id="MobiDB-lite"/>
    </source>
</evidence>
<accession>A0A2X0N9H0</accession>
<sequence>MPVRFRTLFVSLERQCLLPLHSRNFSTLLLPAMTTASTSTNDHAALSSTESPAATIGGAAGVHVAPLLPPMQLSGHSGAPDTTAGTTYEGVLFGISAETIKWAKDRKDPPMSCPSRHQQVKRVWSSTAACRARKGRTRAILTCSSHKGSGRPGDGLDHRRRRTVAFGDV</sequence>
<name>A0A2X0N9H0_9BASI</name>
<dbReference type="EMBL" id="FQNC01000060">
    <property type="protein sequence ID" value="SGY89527.1"/>
    <property type="molecule type" value="Genomic_DNA"/>
</dbReference>
<gene>
    <name evidence="3" type="primary">BQ5605_C035g11460</name>
    <name evidence="2" type="synonym">BQ5605_C039g11754</name>
    <name evidence="3" type="ORF">BQ5605_C035G11460</name>
    <name evidence="2" type="ORF">BQ5605_C039G11754</name>
</gene>
<dbReference type="AlphaFoldDB" id="A0A2X0N9H0"/>
<evidence type="ECO:0000313" key="2">
    <source>
        <dbReference type="EMBL" id="SGY89527.1"/>
    </source>
</evidence>
<keyword evidence="4" id="KW-1185">Reference proteome</keyword>
<evidence type="ECO:0000313" key="4">
    <source>
        <dbReference type="Proteomes" id="UP000249464"/>
    </source>
</evidence>
<protein>
    <submittedName>
        <fullName evidence="3">BQ5605_C035g11460 protein</fullName>
    </submittedName>
    <submittedName>
        <fullName evidence="2">BQ5605_C039g11754 protein</fullName>
    </submittedName>
</protein>
<dbReference type="EMBL" id="FQNC01000064">
    <property type="protein sequence ID" value="SGY98364.1"/>
    <property type="molecule type" value="Genomic_DNA"/>
</dbReference>
<organism evidence="3 4">
    <name type="scientific">Microbotryum silenes-dioicae</name>
    <dbReference type="NCBI Taxonomy" id="796604"/>
    <lineage>
        <taxon>Eukaryota</taxon>
        <taxon>Fungi</taxon>
        <taxon>Dikarya</taxon>
        <taxon>Basidiomycota</taxon>
        <taxon>Pucciniomycotina</taxon>
        <taxon>Microbotryomycetes</taxon>
        <taxon>Microbotryales</taxon>
        <taxon>Microbotryaceae</taxon>
        <taxon>Microbotryum</taxon>
    </lineage>
</organism>
<reference evidence="3 4" key="1">
    <citation type="submission" date="2016-11" db="EMBL/GenBank/DDBJ databases">
        <authorList>
            <person name="Jaros S."/>
            <person name="Januszkiewicz K."/>
            <person name="Wedrychowicz H."/>
        </authorList>
    </citation>
    <scope>NUCLEOTIDE SEQUENCE [LARGE SCALE GENOMIC DNA]</scope>
</reference>
<evidence type="ECO:0000313" key="3">
    <source>
        <dbReference type="EMBL" id="SGY98364.1"/>
    </source>
</evidence>
<proteinExistence type="predicted"/>
<feature type="region of interest" description="Disordered" evidence="1">
    <location>
        <begin position="143"/>
        <end position="169"/>
    </location>
</feature>